<dbReference type="RefSeq" id="WP_005201510.1">
    <property type="nucleotide sequence ID" value="NZ_JAKZGM010000003.1"/>
</dbReference>
<organism evidence="1 2">
    <name type="scientific">Acinetobacter higginsii</name>
    <dbReference type="NCBI Taxonomy" id="70347"/>
    <lineage>
        <taxon>Bacteria</taxon>
        <taxon>Pseudomonadati</taxon>
        <taxon>Pseudomonadota</taxon>
        <taxon>Gammaproteobacteria</taxon>
        <taxon>Moraxellales</taxon>
        <taxon>Moraxellaceae</taxon>
        <taxon>Acinetobacter</taxon>
    </lineage>
</organism>
<evidence type="ECO:0000313" key="1">
    <source>
        <dbReference type="EMBL" id="ENX60479.1"/>
    </source>
</evidence>
<dbReference type="PATRIC" id="fig|1217700.3.peg.979"/>
<dbReference type="EMBL" id="APRN01000033">
    <property type="protein sequence ID" value="ENX60479.1"/>
    <property type="molecule type" value="Genomic_DNA"/>
</dbReference>
<sequence length="294" mass="34021">MARKRTVNYAVVDIKLLKEGVTPEIYVALFEELKKNYREIPLTRNNYLKLRSIKPINEDNLVNGFTGEIFRSNGLTSDWYDEEKEERHKNQNVGESYIPPNLKANPRFFKFVFFPLHQKLVCEVKDPENEISVGILEEFLRSLLVTEKLQTKFGRIVVSTVPELITAEKIIQCKQLKKIHLSIEKPYSENPTDLEKQILSEMEGQNVDVYMQTFVARKNVFLSLNQRAKDLVKIATEYGVVEYKIENEEELIEDKSTAVSYPLIERVQYDPDLINQSTLIQSKGLEIASSIKNG</sequence>
<keyword evidence="2" id="KW-1185">Reference proteome</keyword>
<protein>
    <recommendedName>
        <fullName evidence="3">DUF4747 family protein</fullName>
    </recommendedName>
</protein>
<proteinExistence type="predicted"/>
<evidence type="ECO:0000313" key="2">
    <source>
        <dbReference type="Proteomes" id="UP000013084"/>
    </source>
</evidence>
<accession>N9RRC0</accession>
<dbReference type="Proteomes" id="UP000013084">
    <property type="component" value="Unassembled WGS sequence"/>
</dbReference>
<reference evidence="1 2" key="1">
    <citation type="submission" date="2013-02" db="EMBL/GenBank/DDBJ databases">
        <title>The Genome Sequence of Acinetobacter sp. CIP 70.18.</title>
        <authorList>
            <consortium name="The Broad Institute Genome Sequencing Platform"/>
            <consortium name="The Broad Institute Genome Sequencing Center for Infectious Disease"/>
            <person name="Cerqueira G."/>
            <person name="Feldgarden M."/>
            <person name="Courvalin P."/>
            <person name="Perichon B."/>
            <person name="Grillot-Courvalin C."/>
            <person name="Clermont D."/>
            <person name="Rocha E."/>
            <person name="Yoon E.-J."/>
            <person name="Nemec A."/>
            <person name="Walker B."/>
            <person name="Young S.K."/>
            <person name="Zeng Q."/>
            <person name="Gargeya S."/>
            <person name="Fitzgerald M."/>
            <person name="Haas B."/>
            <person name="Abouelleil A."/>
            <person name="Alvarado L."/>
            <person name="Arachchi H.M."/>
            <person name="Berlin A.M."/>
            <person name="Chapman S.B."/>
            <person name="Dewar J."/>
            <person name="Goldberg J."/>
            <person name="Griggs A."/>
            <person name="Gujja S."/>
            <person name="Hansen M."/>
            <person name="Howarth C."/>
            <person name="Imamovic A."/>
            <person name="Larimer J."/>
            <person name="McCowan C."/>
            <person name="Murphy C."/>
            <person name="Neiman D."/>
            <person name="Pearson M."/>
            <person name="Priest M."/>
            <person name="Roberts A."/>
            <person name="Saif S."/>
            <person name="Shea T."/>
            <person name="Sisk P."/>
            <person name="Sykes S."/>
            <person name="Wortman J."/>
            <person name="Nusbaum C."/>
            <person name="Birren B."/>
        </authorList>
    </citation>
    <scope>NUCLEOTIDE SEQUENCE [LARGE SCALE GENOMIC DNA]</scope>
    <source>
        <strain evidence="1 2">CIP 70.18</strain>
    </source>
</reference>
<gene>
    <name evidence="1" type="ORF">F902_01026</name>
</gene>
<dbReference type="HOGENOM" id="CLU_078997_0_0_6"/>
<dbReference type="InterPro" id="IPR031832">
    <property type="entry name" value="DUF4747"/>
</dbReference>
<name>N9RRC0_9GAMM</name>
<dbReference type="AlphaFoldDB" id="N9RRC0"/>
<comment type="caution">
    <text evidence="1">The sequence shown here is derived from an EMBL/GenBank/DDBJ whole genome shotgun (WGS) entry which is preliminary data.</text>
</comment>
<dbReference type="Pfam" id="PF15931">
    <property type="entry name" value="DUF4747"/>
    <property type="match status" value="1"/>
</dbReference>
<evidence type="ECO:0008006" key="3">
    <source>
        <dbReference type="Google" id="ProtNLM"/>
    </source>
</evidence>